<evidence type="ECO:0000256" key="3">
    <source>
        <dbReference type="ARBA" id="ARBA00022840"/>
    </source>
</evidence>
<dbReference type="GO" id="GO:0016887">
    <property type="term" value="F:ATP hydrolysis activity"/>
    <property type="evidence" value="ECO:0007669"/>
    <property type="project" value="InterPro"/>
</dbReference>
<dbReference type="GO" id="GO:0005524">
    <property type="term" value="F:ATP binding"/>
    <property type="evidence" value="ECO:0007669"/>
    <property type="project" value="UniProtKB-KW"/>
</dbReference>
<dbReference type="AlphaFoldDB" id="A0A381YCP6"/>
<proteinExistence type="predicted"/>
<dbReference type="GO" id="GO:0005304">
    <property type="term" value="F:L-valine transmembrane transporter activity"/>
    <property type="evidence" value="ECO:0007669"/>
    <property type="project" value="TreeGrafter"/>
</dbReference>
<dbReference type="InterPro" id="IPR027417">
    <property type="entry name" value="P-loop_NTPase"/>
</dbReference>
<dbReference type="PANTHER" id="PTHR45772">
    <property type="entry name" value="CONSERVED COMPONENT OF ABC TRANSPORTER FOR NATURAL AMINO ACIDS-RELATED"/>
    <property type="match status" value="1"/>
</dbReference>
<dbReference type="GO" id="GO:0015808">
    <property type="term" value="P:L-alanine transport"/>
    <property type="evidence" value="ECO:0007669"/>
    <property type="project" value="TreeGrafter"/>
</dbReference>
<keyword evidence="3" id="KW-0067">ATP-binding</keyword>
<protein>
    <recommendedName>
        <fullName evidence="4">ABC transporter domain-containing protein</fullName>
    </recommendedName>
</protein>
<keyword evidence="1" id="KW-0813">Transport</keyword>
<evidence type="ECO:0000256" key="2">
    <source>
        <dbReference type="ARBA" id="ARBA00022741"/>
    </source>
</evidence>
<dbReference type="GO" id="GO:1903806">
    <property type="term" value="P:L-isoleucine import across plasma membrane"/>
    <property type="evidence" value="ECO:0007669"/>
    <property type="project" value="TreeGrafter"/>
</dbReference>
<dbReference type="Pfam" id="PF00005">
    <property type="entry name" value="ABC_tran"/>
    <property type="match status" value="1"/>
</dbReference>
<gene>
    <name evidence="5" type="ORF">METZ01_LOCUS127205</name>
</gene>
<dbReference type="PANTHER" id="PTHR45772:SF7">
    <property type="entry name" value="AMINO ACID ABC TRANSPORTER ATP-BINDING PROTEIN"/>
    <property type="match status" value="1"/>
</dbReference>
<accession>A0A381YCP6</accession>
<dbReference type="SMART" id="SM00382">
    <property type="entry name" value="AAA"/>
    <property type="match status" value="1"/>
</dbReference>
<sequence>VPALLSVSEITVKFGGVVAVEDVSLEIILGELVGMIGPNGAGKTTLMRAITGLVKPSSGMVILGGEDITNWPIDKRIRKGLALGQQIVKPLTAFTLLENVALASGCQRMASPLQALAQTKKDGELKKAREYLEMVGIGNMSDAYPSEVPLGHLKCLELARALALEPRLILLDEPLAGLNQAEATEMADLISSLVNETRSILLIEHNLREVIRICPKLYVQDQGRYLDFGFTSEVMANPTVRAAYLGEGMV</sequence>
<dbReference type="InterPro" id="IPR003439">
    <property type="entry name" value="ABC_transporter-like_ATP-bd"/>
</dbReference>
<feature type="non-terminal residue" evidence="5">
    <location>
        <position position="1"/>
    </location>
</feature>
<dbReference type="GO" id="GO:0015192">
    <property type="term" value="F:L-phenylalanine transmembrane transporter activity"/>
    <property type="evidence" value="ECO:0007669"/>
    <property type="project" value="TreeGrafter"/>
</dbReference>
<dbReference type="GO" id="GO:1903805">
    <property type="term" value="P:L-valine import across plasma membrane"/>
    <property type="evidence" value="ECO:0007669"/>
    <property type="project" value="TreeGrafter"/>
</dbReference>
<evidence type="ECO:0000256" key="1">
    <source>
        <dbReference type="ARBA" id="ARBA00022448"/>
    </source>
</evidence>
<dbReference type="GO" id="GO:0015188">
    <property type="term" value="F:L-isoleucine transmembrane transporter activity"/>
    <property type="evidence" value="ECO:0007669"/>
    <property type="project" value="TreeGrafter"/>
</dbReference>
<evidence type="ECO:0000313" key="5">
    <source>
        <dbReference type="EMBL" id="SVA74351.1"/>
    </source>
</evidence>
<dbReference type="EMBL" id="UINC01017828">
    <property type="protein sequence ID" value="SVA74351.1"/>
    <property type="molecule type" value="Genomic_DNA"/>
</dbReference>
<keyword evidence="2" id="KW-0547">Nucleotide-binding</keyword>
<dbReference type="GO" id="GO:0005886">
    <property type="term" value="C:plasma membrane"/>
    <property type="evidence" value="ECO:0007669"/>
    <property type="project" value="TreeGrafter"/>
</dbReference>
<feature type="domain" description="ABC transporter" evidence="4">
    <location>
        <begin position="5"/>
        <end position="247"/>
    </location>
</feature>
<dbReference type="InterPro" id="IPR051120">
    <property type="entry name" value="ABC_AA/LPS_Transport"/>
</dbReference>
<dbReference type="PROSITE" id="PS50893">
    <property type="entry name" value="ABC_TRANSPORTER_2"/>
    <property type="match status" value="1"/>
</dbReference>
<dbReference type="Gene3D" id="3.40.50.300">
    <property type="entry name" value="P-loop containing nucleotide triphosphate hydrolases"/>
    <property type="match status" value="1"/>
</dbReference>
<evidence type="ECO:0000259" key="4">
    <source>
        <dbReference type="PROSITE" id="PS50893"/>
    </source>
</evidence>
<organism evidence="5">
    <name type="scientific">marine metagenome</name>
    <dbReference type="NCBI Taxonomy" id="408172"/>
    <lineage>
        <taxon>unclassified sequences</taxon>
        <taxon>metagenomes</taxon>
        <taxon>ecological metagenomes</taxon>
    </lineage>
</organism>
<name>A0A381YCP6_9ZZZZ</name>
<dbReference type="SUPFAM" id="SSF52540">
    <property type="entry name" value="P-loop containing nucleoside triphosphate hydrolases"/>
    <property type="match status" value="1"/>
</dbReference>
<dbReference type="InterPro" id="IPR003593">
    <property type="entry name" value="AAA+_ATPase"/>
</dbReference>
<dbReference type="GO" id="GO:0042941">
    <property type="term" value="P:D-alanine transmembrane transport"/>
    <property type="evidence" value="ECO:0007669"/>
    <property type="project" value="TreeGrafter"/>
</dbReference>
<reference evidence="5" key="1">
    <citation type="submission" date="2018-05" db="EMBL/GenBank/DDBJ databases">
        <authorList>
            <person name="Lanie J.A."/>
            <person name="Ng W.-L."/>
            <person name="Kazmierczak K.M."/>
            <person name="Andrzejewski T.M."/>
            <person name="Davidsen T.M."/>
            <person name="Wayne K.J."/>
            <person name="Tettelin H."/>
            <person name="Glass J.I."/>
            <person name="Rusch D."/>
            <person name="Podicherti R."/>
            <person name="Tsui H.-C.T."/>
            <person name="Winkler M.E."/>
        </authorList>
    </citation>
    <scope>NUCLEOTIDE SEQUENCE</scope>
</reference>